<dbReference type="EMBL" id="GBXM01086332">
    <property type="protein sequence ID" value="JAH22245.1"/>
    <property type="molecule type" value="Transcribed_RNA"/>
</dbReference>
<organism evidence="1">
    <name type="scientific">Anguilla anguilla</name>
    <name type="common">European freshwater eel</name>
    <name type="synonym">Muraena anguilla</name>
    <dbReference type="NCBI Taxonomy" id="7936"/>
    <lineage>
        <taxon>Eukaryota</taxon>
        <taxon>Metazoa</taxon>
        <taxon>Chordata</taxon>
        <taxon>Craniata</taxon>
        <taxon>Vertebrata</taxon>
        <taxon>Euteleostomi</taxon>
        <taxon>Actinopterygii</taxon>
        <taxon>Neopterygii</taxon>
        <taxon>Teleostei</taxon>
        <taxon>Anguilliformes</taxon>
        <taxon>Anguillidae</taxon>
        <taxon>Anguilla</taxon>
    </lineage>
</organism>
<proteinExistence type="predicted"/>
<evidence type="ECO:0000313" key="1">
    <source>
        <dbReference type="EMBL" id="JAH22245.1"/>
    </source>
</evidence>
<sequence>MFYCHMDTIRIFLRIAAILLYFKNIRG</sequence>
<accession>A0A0E9R1B0</accession>
<reference evidence="1" key="1">
    <citation type="submission" date="2014-11" db="EMBL/GenBank/DDBJ databases">
        <authorList>
            <person name="Amaro Gonzalez C."/>
        </authorList>
    </citation>
    <scope>NUCLEOTIDE SEQUENCE</scope>
</reference>
<dbReference type="AlphaFoldDB" id="A0A0E9R1B0"/>
<reference evidence="1" key="2">
    <citation type="journal article" date="2015" name="Fish Shellfish Immunol.">
        <title>Early steps in the European eel (Anguilla anguilla)-Vibrio vulnificus interaction in the gills: Role of the RtxA13 toxin.</title>
        <authorList>
            <person name="Callol A."/>
            <person name="Pajuelo D."/>
            <person name="Ebbesson L."/>
            <person name="Teles M."/>
            <person name="MacKenzie S."/>
            <person name="Amaro C."/>
        </authorList>
    </citation>
    <scope>NUCLEOTIDE SEQUENCE</scope>
</reference>
<protein>
    <submittedName>
        <fullName evidence="1">Uncharacterized protein</fullName>
    </submittedName>
</protein>
<name>A0A0E9R1B0_ANGAN</name>